<organism evidence="2 3">
    <name type="scientific">Adhaeribacter arboris</name>
    <dbReference type="NCBI Taxonomy" id="2072846"/>
    <lineage>
        <taxon>Bacteria</taxon>
        <taxon>Pseudomonadati</taxon>
        <taxon>Bacteroidota</taxon>
        <taxon>Cytophagia</taxon>
        <taxon>Cytophagales</taxon>
        <taxon>Hymenobacteraceae</taxon>
        <taxon>Adhaeribacter</taxon>
    </lineage>
</organism>
<evidence type="ECO:0000313" key="2">
    <source>
        <dbReference type="EMBL" id="PSR53870.1"/>
    </source>
</evidence>
<dbReference type="InterPro" id="IPR006016">
    <property type="entry name" value="UspA"/>
</dbReference>
<name>A0A2T2YED1_9BACT</name>
<comment type="caution">
    <text evidence="2">The sequence shown here is derived from an EMBL/GenBank/DDBJ whole genome shotgun (WGS) entry which is preliminary data.</text>
</comment>
<dbReference type="Pfam" id="PF00582">
    <property type="entry name" value="Usp"/>
    <property type="match status" value="1"/>
</dbReference>
<proteinExistence type="predicted"/>
<dbReference type="Gene3D" id="3.40.50.12370">
    <property type="match status" value="1"/>
</dbReference>
<feature type="domain" description="UspA" evidence="1">
    <location>
        <begin position="3"/>
        <end position="141"/>
    </location>
</feature>
<keyword evidence="3" id="KW-1185">Reference proteome</keyword>
<dbReference type="SUPFAM" id="SSF52402">
    <property type="entry name" value="Adenine nucleotide alpha hydrolases-like"/>
    <property type="match status" value="1"/>
</dbReference>
<reference evidence="2 3" key="1">
    <citation type="submission" date="2018-03" db="EMBL/GenBank/DDBJ databases">
        <title>Adhaeribacter sp. HMF7605 Genome sequencing and assembly.</title>
        <authorList>
            <person name="Kang H."/>
            <person name="Kang J."/>
            <person name="Cha I."/>
            <person name="Kim H."/>
            <person name="Joh K."/>
        </authorList>
    </citation>
    <scope>NUCLEOTIDE SEQUENCE [LARGE SCALE GENOMIC DNA]</scope>
    <source>
        <strain evidence="2 3">HMF7605</strain>
    </source>
</reference>
<dbReference type="Proteomes" id="UP000240357">
    <property type="component" value="Unassembled WGS sequence"/>
</dbReference>
<evidence type="ECO:0000259" key="1">
    <source>
        <dbReference type="Pfam" id="PF00582"/>
    </source>
</evidence>
<dbReference type="EMBL" id="PYFT01000001">
    <property type="protein sequence ID" value="PSR53870.1"/>
    <property type="molecule type" value="Genomic_DNA"/>
</dbReference>
<accession>A0A2T2YED1</accession>
<evidence type="ECO:0000313" key="3">
    <source>
        <dbReference type="Proteomes" id="UP000240357"/>
    </source>
</evidence>
<dbReference type="AlphaFoldDB" id="A0A2T2YED1"/>
<sequence length="275" mass="31342">MPVKKIVIPTDLTNQSLSLIKYGLQMMKGQTCQIILLQLIPLPDSITDLILLPREEDKLANLNTPFQKALERIRKSYAVEISKLDVVPLYGDSPLKIRNFMEDNNIDLVLCPVTEARTAAANSVDLFNSLITDVSCPVLYIPDDTEAIRFRKIAYVLDPEDTYTLLVDDLLLNLTSGKDYYVTFLVIFKPGTNIMKLEYVLKEIYRHEKLKDKNCSVHLIQENNFKGGVYTFAEEFKVDLLVAGRKKKFFGNLFSRKRISSEVVKQTKVPFLAIA</sequence>
<protein>
    <recommendedName>
        <fullName evidence="1">UspA domain-containing protein</fullName>
    </recommendedName>
</protein>
<gene>
    <name evidence="2" type="ORF">AHMF7605_10255</name>
</gene>